<reference evidence="1 2" key="2">
    <citation type="journal article" date="2015" name="Genome Announc.">
        <title>Genome Sequence of the Sulfate-Reducing Thermophilic Bacterium Thermodesulfovibrio yellowstonii Strain DSM 11347T (Phylum Nitrospirae).</title>
        <authorList>
            <person name="Bhatnagar S."/>
            <person name="Badger J.H."/>
            <person name="Madupu R."/>
            <person name="Khouri H.M."/>
            <person name="O'Connor E.M."/>
            <person name="Robb F.T."/>
            <person name="Ward N.L."/>
            <person name="Eisen J.A."/>
        </authorList>
    </citation>
    <scope>NUCLEOTIDE SEQUENCE [LARGE SCALE GENOMIC DNA]</scope>
    <source>
        <strain evidence="2">ATCC 51303 / DSM 11347 / YP87</strain>
    </source>
</reference>
<dbReference type="AlphaFoldDB" id="B5YIT2"/>
<gene>
    <name evidence="1" type="ordered locus">THEYE_A2019</name>
</gene>
<reference evidence="2" key="1">
    <citation type="submission" date="2008-08" db="EMBL/GenBank/DDBJ databases">
        <title>The complete genome sequence of Thermodesulfovibrio yellowstonii strain ATCC 51303 / DSM 11347 / YP87.</title>
        <authorList>
            <person name="Dodson R.J."/>
            <person name="Durkin A.S."/>
            <person name="Wu M."/>
            <person name="Eisen J."/>
            <person name="Sutton G."/>
        </authorList>
    </citation>
    <scope>NUCLEOTIDE SEQUENCE [LARGE SCALE GENOMIC DNA]</scope>
    <source>
        <strain evidence="2">ATCC 51303 / DSM 11347 / YP87</strain>
    </source>
</reference>
<dbReference type="KEGG" id="tye:THEYE_A2019"/>
<dbReference type="EMBL" id="CP001147">
    <property type="protein sequence ID" value="ACI22166.1"/>
    <property type="molecule type" value="Genomic_DNA"/>
</dbReference>
<accession>B5YIT2</accession>
<organism evidence="1 2">
    <name type="scientific">Thermodesulfovibrio yellowstonii (strain ATCC 51303 / DSM 11347 / YP87)</name>
    <dbReference type="NCBI Taxonomy" id="289376"/>
    <lineage>
        <taxon>Bacteria</taxon>
        <taxon>Pseudomonadati</taxon>
        <taxon>Nitrospirota</taxon>
        <taxon>Thermodesulfovibrionia</taxon>
        <taxon>Thermodesulfovibrionales</taxon>
        <taxon>Thermodesulfovibrionaceae</taxon>
        <taxon>Thermodesulfovibrio</taxon>
    </lineage>
</organism>
<evidence type="ECO:0000313" key="2">
    <source>
        <dbReference type="Proteomes" id="UP000000718"/>
    </source>
</evidence>
<dbReference type="HOGENOM" id="CLU_3318448_0_0_0"/>
<dbReference type="EnsemblBacteria" id="ACI22166">
    <property type="protein sequence ID" value="ACI22166"/>
    <property type="gene ID" value="THEYE_A2019"/>
</dbReference>
<proteinExistence type="predicted"/>
<dbReference type="Proteomes" id="UP000000718">
    <property type="component" value="Chromosome"/>
</dbReference>
<name>B5YIT2_THEYD</name>
<evidence type="ECO:0000313" key="1">
    <source>
        <dbReference type="EMBL" id="ACI22166.1"/>
    </source>
</evidence>
<dbReference type="InParanoid" id="B5YIT2"/>
<protein>
    <submittedName>
        <fullName evidence="1">Uncharacterized protein</fullName>
    </submittedName>
</protein>
<dbReference type="STRING" id="289376.THEYE_A2019"/>
<sequence length="39" mass="4409">MACLCKLYIPHGSDETLINNANISLKANFISHMVQMKRC</sequence>
<keyword evidence="2" id="KW-1185">Reference proteome</keyword>